<dbReference type="HOGENOM" id="CLU_1036943_0_0_5"/>
<dbReference type="InterPro" id="IPR052892">
    <property type="entry name" value="NA-targeting_endonuclease"/>
</dbReference>
<evidence type="ECO:0000259" key="2">
    <source>
        <dbReference type="SMART" id="SM00507"/>
    </source>
</evidence>
<accession>Q89UP4</accession>
<dbReference type="STRING" id="224911.AAV28_03745"/>
<sequence length="268" mass="30024">MLAEAGTGTGVAAAASHDAPPKAVPRQLPAPPRITAFLSAFATPPPHCLRLNKSLNGLHNPVTLHVVCQYMLLRSVHGGRERYLNAHVSQGSWPVLVLNADFRPLSYYPLSLWSWQDAIKAVFLDRVNIVAHYDQAVRSPTLEMQLPSVVSLKSFVKPTTHPAFTRFNVFLRDRFACQYCGSPEDLTFDHIIPRSKGGQTTWENVVAACSPCNLRKGNLTPAQAKMFPRQSAFAPTVHQLHRNGRMFPPNYLHDSWLDYLYWDTELDP</sequence>
<dbReference type="OrthoDB" id="9802901at2"/>
<dbReference type="GO" id="GO:0004519">
    <property type="term" value="F:endonuclease activity"/>
    <property type="evidence" value="ECO:0007669"/>
    <property type="project" value="InterPro"/>
</dbReference>
<dbReference type="eggNOG" id="COG1403">
    <property type="taxonomic scope" value="Bacteria"/>
</dbReference>
<organism evidence="3 4">
    <name type="scientific">Bradyrhizobium diazoefficiens (strain JCM 10833 / BCRC 13528 / IAM 13628 / NBRC 14792 / USDA 110)</name>
    <dbReference type="NCBI Taxonomy" id="224911"/>
    <lineage>
        <taxon>Bacteria</taxon>
        <taxon>Pseudomonadati</taxon>
        <taxon>Pseudomonadota</taxon>
        <taxon>Alphaproteobacteria</taxon>
        <taxon>Hyphomicrobiales</taxon>
        <taxon>Nitrobacteraceae</taxon>
        <taxon>Bradyrhizobium</taxon>
    </lineage>
</organism>
<dbReference type="InterPro" id="IPR003615">
    <property type="entry name" value="HNH_nuc"/>
</dbReference>
<proteinExistence type="predicted"/>
<dbReference type="AlphaFoldDB" id="Q89UP4"/>
<dbReference type="PANTHER" id="PTHR33877">
    <property type="entry name" value="SLL1193 PROTEIN"/>
    <property type="match status" value="1"/>
</dbReference>
<dbReference type="InterPro" id="IPR002711">
    <property type="entry name" value="HNH"/>
</dbReference>
<evidence type="ECO:0000313" key="3">
    <source>
        <dbReference type="EMBL" id="BAC46632.1"/>
    </source>
</evidence>
<dbReference type="EMBL" id="BA000040">
    <property type="protein sequence ID" value="BAC46632.1"/>
    <property type="molecule type" value="Genomic_DNA"/>
</dbReference>
<dbReference type="InParanoid" id="Q89UP4"/>
<dbReference type="GO" id="GO:0008270">
    <property type="term" value="F:zinc ion binding"/>
    <property type="evidence" value="ECO:0007669"/>
    <property type="project" value="InterPro"/>
</dbReference>
<dbReference type="PhylomeDB" id="Q89UP4"/>
<dbReference type="Proteomes" id="UP000002526">
    <property type="component" value="Chromosome"/>
</dbReference>
<dbReference type="PANTHER" id="PTHR33877:SF2">
    <property type="entry name" value="OS07G0170200 PROTEIN"/>
    <property type="match status" value="1"/>
</dbReference>
<protein>
    <submittedName>
        <fullName evidence="3">Bll1367 protein</fullName>
    </submittedName>
</protein>
<reference evidence="4" key="1">
    <citation type="journal article" date="2002" name="DNA Res.">
        <title>Complete genomic sequence of nitrogen-fixing symbiotic bacterium Bradyrhizobium japonicum USDA110.</title>
        <authorList>
            <person name="Kaneko T."/>
            <person name="Nakamura Y."/>
            <person name="Sato S."/>
            <person name="Minamisawa K."/>
            <person name="Uchiumi T."/>
            <person name="Sasamoto S."/>
            <person name="Watanabe A."/>
            <person name="Idesawa K."/>
            <person name="Iriguchi M."/>
            <person name="Kawashima K."/>
            <person name="Kohara M."/>
            <person name="Matsumoto M."/>
            <person name="Shimpo S."/>
            <person name="Tsuruoka H."/>
            <person name="Wada T."/>
            <person name="Yamada M."/>
            <person name="Tabata S."/>
        </authorList>
    </citation>
    <scope>NUCLEOTIDE SEQUENCE [LARGE SCALE GENOMIC DNA]</scope>
    <source>
        <strain evidence="4">JCM 10833 / BCRC 13528 / IAM 13628 / NBRC 14792 / USDA 110</strain>
    </source>
</reference>
<feature type="compositionally biased region" description="Low complexity" evidence="1">
    <location>
        <begin position="1"/>
        <end position="18"/>
    </location>
</feature>
<dbReference type="Gene3D" id="1.10.30.50">
    <property type="match status" value="1"/>
</dbReference>
<feature type="region of interest" description="Disordered" evidence="1">
    <location>
        <begin position="1"/>
        <end position="25"/>
    </location>
</feature>
<dbReference type="SMART" id="SM00507">
    <property type="entry name" value="HNHc"/>
    <property type="match status" value="1"/>
</dbReference>
<evidence type="ECO:0000313" key="4">
    <source>
        <dbReference type="Proteomes" id="UP000002526"/>
    </source>
</evidence>
<dbReference type="FunFam" id="1.10.30.50:FF:000007">
    <property type="entry name" value="HNH endonuclease"/>
    <property type="match status" value="1"/>
</dbReference>
<gene>
    <name evidence="3" type="ordered locus">bll1367</name>
</gene>
<name>Q89UP4_BRADU</name>
<keyword evidence="4" id="KW-1185">Reference proteome</keyword>
<evidence type="ECO:0000256" key="1">
    <source>
        <dbReference type="SAM" id="MobiDB-lite"/>
    </source>
</evidence>
<feature type="domain" description="HNH nuclease" evidence="2">
    <location>
        <begin position="164"/>
        <end position="214"/>
    </location>
</feature>
<dbReference type="KEGG" id="bja:bll1367"/>
<dbReference type="PATRIC" id="fig|224911.5.peg.1421"/>
<dbReference type="CDD" id="cd00085">
    <property type="entry name" value="HNHc"/>
    <property type="match status" value="1"/>
</dbReference>
<dbReference type="EnsemblBacteria" id="BAC46632">
    <property type="protein sequence ID" value="BAC46632"/>
    <property type="gene ID" value="BAC46632"/>
</dbReference>
<dbReference type="GO" id="GO:0003676">
    <property type="term" value="F:nucleic acid binding"/>
    <property type="evidence" value="ECO:0007669"/>
    <property type="project" value="InterPro"/>
</dbReference>
<dbReference type="Pfam" id="PF01844">
    <property type="entry name" value="HNH"/>
    <property type="match status" value="1"/>
</dbReference>